<evidence type="ECO:0000256" key="2">
    <source>
        <dbReference type="ARBA" id="ARBA00023015"/>
    </source>
</evidence>
<evidence type="ECO:0000256" key="3">
    <source>
        <dbReference type="ARBA" id="ARBA00023125"/>
    </source>
</evidence>
<dbReference type="InterPro" id="IPR036388">
    <property type="entry name" value="WH-like_DNA-bd_sf"/>
</dbReference>
<dbReference type="Pfam" id="PF00126">
    <property type="entry name" value="HTH_1"/>
    <property type="match status" value="1"/>
</dbReference>
<organism evidence="6 7">
    <name type="scientific">Acinetobacter bouvetii</name>
    <dbReference type="NCBI Taxonomy" id="202951"/>
    <lineage>
        <taxon>Bacteria</taxon>
        <taxon>Pseudomonadati</taxon>
        <taxon>Pseudomonadota</taxon>
        <taxon>Gammaproteobacteria</taxon>
        <taxon>Moraxellales</taxon>
        <taxon>Moraxellaceae</taxon>
        <taxon>Acinetobacter</taxon>
    </lineage>
</organism>
<dbReference type="AlphaFoldDB" id="A0A811GAV0"/>
<comment type="similarity">
    <text evidence="1">Belongs to the LysR transcriptional regulatory family.</text>
</comment>
<dbReference type="SUPFAM" id="SSF53850">
    <property type="entry name" value="Periplasmic binding protein-like II"/>
    <property type="match status" value="1"/>
</dbReference>
<dbReference type="Gene3D" id="1.10.10.10">
    <property type="entry name" value="Winged helix-like DNA-binding domain superfamily/Winged helix DNA-binding domain"/>
    <property type="match status" value="1"/>
</dbReference>
<dbReference type="Proteomes" id="UP000489961">
    <property type="component" value="Unassembled WGS sequence"/>
</dbReference>
<keyword evidence="4" id="KW-0804">Transcription</keyword>
<name>A0A811GAV0_9GAMM</name>
<evidence type="ECO:0000259" key="5">
    <source>
        <dbReference type="PROSITE" id="PS50931"/>
    </source>
</evidence>
<dbReference type="PANTHER" id="PTHR30346:SF0">
    <property type="entry name" value="HCA OPERON TRANSCRIPTIONAL ACTIVATOR HCAR"/>
    <property type="match status" value="1"/>
</dbReference>
<dbReference type="PRINTS" id="PR00039">
    <property type="entry name" value="HTHLYSR"/>
</dbReference>
<dbReference type="SUPFAM" id="SSF46785">
    <property type="entry name" value="Winged helix' DNA-binding domain"/>
    <property type="match status" value="1"/>
</dbReference>
<dbReference type="Pfam" id="PF03466">
    <property type="entry name" value="LysR_substrate"/>
    <property type="match status" value="1"/>
</dbReference>
<dbReference type="PANTHER" id="PTHR30346">
    <property type="entry name" value="TRANSCRIPTIONAL DUAL REGULATOR HCAR-RELATED"/>
    <property type="match status" value="1"/>
</dbReference>
<dbReference type="InterPro" id="IPR005119">
    <property type="entry name" value="LysR_subst-bd"/>
</dbReference>
<feature type="domain" description="HTH lysR-type" evidence="5">
    <location>
        <begin position="15"/>
        <end position="72"/>
    </location>
</feature>
<dbReference type="Gene3D" id="3.40.190.10">
    <property type="entry name" value="Periplasmic binding protein-like II"/>
    <property type="match status" value="2"/>
</dbReference>
<dbReference type="PROSITE" id="PS50931">
    <property type="entry name" value="HTH_LYSR"/>
    <property type="match status" value="1"/>
</dbReference>
<reference evidence="6 7" key="1">
    <citation type="submission" date="2020-02" db="EMBL/GenBank/DDBJ databases">
        <authorList>
            <person name="Chaudhuri R."/>
        </authorList>
    </citation>
    <scope>NUCLEOTIDE SEQUENCE [LARGE SCALE GENOMIC DNA]</scope>
    <source>
        <strain evidence="6">SFB21</strain>
    </source>
</reference>
<accession>A0A811GAV0</accession>
<dbReference type="GO" id="GO:0003700">
    <property type="term" value="F:DNA-binding transcription factor activity"/>
    <property type="evidence" value="ECO:0007669"/>
    <property type="project" value="InterPro"/>
</dbReference>
<comment type="caution">
    <text evidence="6">The sequence shown here is derived from an EMBL/GenBank/DDBJ whole genome shotgun (WGS) entry which is preliminary data.</text>
</comment>
<keyword evidence="3" id="KW-0238">DNA-binding</keyword>
<evidence type="ECO:0000256" key="1">
    <source>
        <dbReference type="ARBA" id="ARBA00009437"/>
    </source>
</evidence>
<evidence type="ECO:0000313" key="7">
    <source>
        <dbReference type="Proteomes" id="UP000489961"/>
    </source>
</evidence>
<dbReference type="InterPro" id="IPR000847">
    <property type="entry name" value="LysR_HTH_N"/>
</dbReference>
<dbReference type="GO" id="GO:0032993">
    <property type="term" value="C:protein-DNA complex"/>
    <property type="evidence" value="ECO:0007669"/>
    <property type="project" value="TreeGrafter"/>
</dbReference>
<proteinExistence type="inferred from homology"/>
<sequence>MMHAVQSGLSLWSIMELRHLRYFVSVVQQGSFTKAAEKMFTAQPSLSQQIKDLEEEVGVLLFDRSSKKIRLTDEGEAFLPYAQNALENAQLAISAARQVAYNKNNQIYIGFLNVAELKVMPLILDKLKQQIPDLQIHIQSLTCLEQIQRLKNAELDLTFTRYAVQHNDYENICLMTEKIYVVAAEKLHPSRHQISRDYLSKQNIIMCEQSASPVFYEKINQQLQLKQLPLHQMLWVTNVLQHINMINMGMGFSFVPEYLLKFLADHVQVVATEFELPTLQLYASFRKNSKNAALHFISEELKLQTQLA</sequence>
<dbReference type="GO" id="GO:0003677">
    <property type="term" value="F:DNA binding"/>
    <property type="evidence" value="ECO:0007669"/>
    <property type="project" value="UniProtKB-KW"/>
</dbReference>
<evidence type="ECO:0000313" key="6">
    <source>
        <dbReference type="EMBL" id="CAB1214649.1"/>
    </source>
</evidence>
<keyword evidence="2" id="KW-0805">Transcription regulation</keyword>
<evidence type="ECO:0000256" key="4">
    <source>
        <dbReference type="ARBA" id="ARBA00023163"/>
    </source>
</evidence>
<dbReference type="FunFam" id="1.10.10.10:FF:000001">
    <property type="entry name" value="LysR family transcriptional regulator"/>
    <property type="match status" value="1"/>
</dbReference>
<dbReference type="InterPro" id="IPR036390">
    <property type="entry name" value="WH_DNA-bd_sf"/>
</dbReference>
<gene>
    <name evidence="6" type="primary">hcaR_2</name>
    <name evidence="6" type="ORF">SFB21_1632</name>
</gene>
<dbReference type="EMBL" id="CADDTS010000027">
    <property type="protein sequence ID" value="CAB1214649.1"/>
    <property type="molecule type" value="Genomic_DNA"/>
</dbReference>
<protein>
    <submittedName>
        <fullName evidence="6">Hca operon transcriptional activator HcaR</fullName>
    </submittedName>
</protein>